<gene>
    <name evidence="2" type="ORF">J8F10_22410</name>
</gene>
<feature type="region of interest" description="Disordered" evidence="1">
    <location>
        <begin position="43"/>
        <end position="65"/>
    </location>
</feature>
<keyword evidence="3" id="KW-1185">Reference proteome</keyword>
<organism evidence="2 3">
    <name type="scientific">Gemmata palustris</name>
    <dbReference type="NCBI Taxonomy" id="2822762"/>
    <lineage>
        <taxon>Bacteria</taxon>
        <taxon>Pseudomonadati</taxon>
        <taxon>Planctomycetota</taxon>
        <taxon>Planctomycetia</taxon>
        <taxon>Gemmatales</taxon>
        <taxon>Gemmataceae</taxon>
        <taxon>Gemmata</taxon>
    </lineage>
</organism>
<comment type="caution">
    <text evidence="2">The sequence shown here is derived from an EMBL/GenBank/DDBJ whole genome shotgun (WGS) entry which is preliminary data.</text>
</comment>
<dbReference type="Gene3D" id="3.40.50.410">
    <property type="entry name" value="von Willebrand factor, type A domain"/>
    <property type="match status" value="1"/>
</dbReference>
<dbReference type="Proteomes" id="UP000676565">
    <property type="component" value="Unassembled WGS sequence"/>
</dbReference>
<proteinExistence type="predicted"/>
<reference evidence="2 3" key="1">
    <citation type="submission" date="2021-04" db="EMBL/GenBank/DDBJ databases">
        <authorList>
            <person name="Ivanova A."/>
        </authorList>
    </citation>
    <scope>NUCLEOTIDE SEQUENCE [LARGE SCALE GENOMIC DNA]</scope>
    <source>
        <strain evidence="2 3">G18</strain>
    </source>
</reference>
<protein>
    <submittedName>
        <fullName evidence="2">Uncharacterized protein</fullName>
    </submittedName>
</protein>
<evidence type="ECO:0000256" key="1">
    <source>
        <dbReference type="SAM" id="MobiDB-lite"/>
    </source>
</evidence>
<sequence>MVDTSASQAGRPLQQARQVVTALAAALGAGDRVSVWSLSTPGATRALTQGSCPRPPRVAEAARGP</sequence>
<accession>A0ABS5BYQ8</accession>
<dbReference type="InterPro" id="IPR036465">
    <property type="entry name" value="vWFA_dom_sf"/>
</dbReference>
<name>A0ABS5BYQ8_9BACT</name>
<dbReference type="SUPFAM" id="SSF53300">
    <property type="entry name" value="vWA-like"/>
    <property type="match status" value="1"/>
</dbReference>
<evidence type="ECO:0000313" key="3">
    <source>
        <dbReference type="Proteomes" id="UP000676565"/>
    </source>
</evidence>
<dbReference type="EMBL" id="JAGKQQ010000001">
    <property type="protein sequence ID" value="MBP3958018.1"/>
    <property type="molecule type" value="Genomic_DNA"/>
</dbReference>
<dbReference type="RefSeq" id="WP_210657619.1">
    <property type="nucleotide sequence ID" value="NZ_JAGKQQ010000001.1"/>
</dbReference>
<evidence type="ECO:0000313" key="2">
    <source>
        <dbReference type="EMBL" id="MBP3958018.1"/>
    </source>
</evidence>